<proteinExistence type="predicted"/>
<dbReference type="InterPro" id="IPR009061">
    <property type="entry name" value="DNA-bd_dom_put_sf"/>
</dbReference>
<dbReference type="SMART" id="SM00422">
    <property type="entry name" value="HTH_MERR"/>
    <property type="match status" value="1"/>
</dbReference>
<dbReference type="Pfam" id="PF13411">
    <property type="entry name" value="MerR_1"/>
    <property type="match status" value="1"/>
</dbReference>
<dbReference type="EMBL" id="JACIIZ010000002">
    <property type="protein sequence ID" value="MBB6250099.1"/>
    <property type="molecule type" value="Genomic_DNA"/>
</dbReference>
<dbReference type="PANTHER" id="PTHR30204">
    <property type="entry name" value="REDOX-CYCLING DRUG-SENSING TRANSCRIPTIONAL ACTIVATOR SOXR"/>
    <property type="match status" value="1"/>
</dbReference>
<dbReference type="CDD" id="cd00592">
    <property type="entry name" value="HTH_MerR-like"/>
    <property type="match status" value="1"/>
</dbReference>
<dbReference type="Proteomes" id="UP000539175">
    <property type="component" value="Unassembled WGS sequence"/>
</dbReference>
<dbReference type="PROSITE" id="PS00552">
    <property type="entry name" value="HTH_MERR_1"/>
    <property type="match status" value="1"/>
</dbReference>
<accession>A0A7X0AU16</accession>
<keyword evidence="4" id="KW-0804">Transcription</keyword>
<dbReference type="PROSITE" id="PS50937">
    <property type="entry name" value="HTH_MERR_2"/>
    <property type="match status" value="1"/>
</dbReference>
<sequence>MDQRKPPAAGLGPGDVATKLGITPKALRVYERAGLLTPERRAGGWRRYSNEDVARLHQILALKGLGLSLRQIGDVLAGDGAGLAQTLSLQSHHLEKQIAALGQRLEAVTHARRRLAAGESLSLDELIGLARQAAAPQAPLTPEEVRHHLIERARERGLDQELAAMRNAVADRLRGRGRDIDDIRADVAHLLSEADRLARDGHAAGSPAAQSLAHRWQVLVSPLLPAAGEGEPVPFGAGLRQLAVDLHDGPILSPGFSLLIKALTPPGDHA</sequence>
<evidence type="ECO:0000313" key="6">
    <source>
        <dbReference type="EMBL" id="MBB6250099.1"/>
    </source>
</evidence>
<evidence type="ECO:0000259" key="5">
    <source>
        <dbReference type="PROSITE" id="PS50937"/>
    </source>
</evidence>
<dbReference type="PANTHER" id="PTHR30204:SF69">
    <property type="entry name" value="MERR-FAMILY TRANSCRIPTIONAL REGULATOR"/>
    <property type="match status" value="1"/>
</dbReference>
<protein>
    <submittedName>
        <fullName evidence="6">DNA-binding transcriptional MerR regulator</fullName>
    </submittedName>
</protein>
<dbReference type="PRINTS" id="PR00040">
    <property type="entry name" value="HTHMERR"/>
</dbReference>
<dbReference type="SUPFAM" id="SSF46955">
    <property type="entry name" value="Putative DNA-binding domain"/>
    <property type="match status" value="1"/>
</dbReference>
<dbReference type="RefSeq" id="WP_184797402.1">
    <property type="nucleotide sequence ID" value="NZ_JACIIZ010000002.1"/>
</dbReference>
<keyword evidence="7" id="KW-1185">Reference proteome</keyword>
<organism evidence="6 7">
    <name type="scientific">Nitrospirillum iridis</name>
    <dbReference type="NCBI Taxonomy" id="765888"/>
    <lineage>
        <taxon>Bacteria</taxon>
        <taxon>Pseudomonadati</taxon>
        <taxon>Pseudomonadota</taxon>
        <taxon>Alphaproteobacteria</taxon>
        <taxon>Rhodospirillales</taxon>
        <taxon>Azospirillaceae</taxon>
        <taxon>Nitrospirillum</taxon>
    </lineage>
</organism>
<dbReference type="AlphaFoldDB" id="A0A7X0AU16"/>
<comment type="caution">
    <text evidence="6">The sequence shown here is derived from an EMBL/GenBank/DDBJ whole genome shotgun (WGS) entry which is preliminary data.</text>
</comment>
<dbReference type="GO" id="GO:0003700">
    <property type="term" value="F:DNA-binding transcription factor activity"/>
    <property type="evidence" value="ECO:0007669"/>
    <property type="project" value="InterPro"/>
</dbReference>
<keyword evidence="3 6" id="KW-0238">DNA-binding</keyword>
<reference evidence="6 7" key="1">
    <citation type="submission" date="2020-08" db="EMBL/GenBank/DDBJ databases">
        <title>Genomic Encyclopedia of Type Strains, Phase IV (KMG-IV): sequencing the most valuable type-strain genomes for metagenomic binning, comparative biology and taxonomic classification.</title>
        <authorList>
            <person name="Goeker M."/>
        </authorList>
    </citation>
    <scope>NUCLEOTIDE SEQUENCE [LARGE SCALE GENOMIC DNA]</scope>
    <source>
        <strain evidence="6 7">DSM 22198</strain>
    </source>
</reference>
<evidence type="ECO:0000256" key="1">
    <source>
        <dbReference type="ARBA" id="ARBA00022491"/>
    </source>
</evidence>
<evidence type="ECO:0000256" key="2">
    <source>
        <dbReference type="ARBA" id="ARBA00023015"/>
    </source>
</evidence>
<keyword evidence="1" id="KW-0678">Repressor</keyword>
<name>A0A7X0AU16_9PROT</name>
<dbReference type="InterPro" id="IPR047057">
    <property type="entry name" value="MerR_fam"/>
</dbReference>
<dbReference type="GO" id="GO:0003677">
    <property type="term" value="F:DNA binding"/>
    <property type="evidence" value="ECO:0007669"/>
    <property type="project" value="UniProtKB-KW"/>
</dbReference>
<dbReference type="Gene3D" id="1.10.1660.10">
    <property type="match status" value="1"/>
</dbReference>
<keyword evidence="2" id="KW-0805">Transcription regulation</keyword>
<evidence type="ECO:0000256" key="4">
    <source>
        <dbReference type="ARBA" id="ARBA00023163"/>
    </source>
</evidence>
<evidence type="ECO:0000256" key="3">
    <source>
        <dbReference type="ARBA" id="ARBA00023125"/>
    </source>
</evidence>
<dbReference type="InterPro" id="IPR000551">
    <property type="entry name" value="MerR-type_HTH_dom"/>
</dbReference>
<feature type="domain" description="HTH merR-type" evidence="5">
    <location>
        <begin position="10"/>
        <end position="78"/>
    </location>
</feature>
<evidence type="ECO:0000313" key="7">
    <source>
        <dbReference type="Proteomes" id="UP000539175"/>
    </source>
</evidence>
<gene>
    <name evidence="6" type="ORF">FHS74_000640</name>
</gene>